<dbReference type="InterPro" id="IPR000652">
    <property type="entry name" value="Triosephosphate_isomerase"/>
</dbReference>
<dbReference type="GO" id="GO:0004807">
    <property type="term" value="F:triose-phosphate isomerase activity"/>
    <property type="evidence" value="ECO:0007669"/>
    <property type="project" value="UniProtKB-EC"/>
</dbReference>
<dbReference type="SUPFAM" id="SSF51351">
    <property type="entry name" value="Triosephosphate isomerase (TIM)"/>
    <property type="match status" value="1"/>
</dbReference>
<dbReference type="EC" id="5.3.1.1" evidence="2"/>
<keyword evidence="2" id="KW-0324">Glycolysis</keyword>
<dbReference type="GO" id="GO:0005829">
    <property type="term" value="C:cytosol"/>
    <property type="evidence" value="ECO:0007669"/>
    <property type="project" value="TreeGrafter"/>
</dbReference>
<dbReference type="KEGG" id="ebi:EbC_33100"/>
<keyword evidence="4" id="KW-1185">Reference proteome</keyword>
<evidence type="ECO:0000313" key="3">
    <source>
        <dbReference type="EMBL" id="CAX60841.1"/>
    </source>
</evidence>
<comment type="subcellular location">
    <subcellularLocation>
        <location evidence="2">Cytoplasm</location>
    </subcellularLocation>
</comment>
<comment type="similarity">
    <text evidence="2">Belongs to the triosephosphate isomerase family.</text>
</comment>
<dbReference type="GO" id="GO:0006096">
    <property type="term" value="P:glycolytic process"/>
    <property type="evidence" value="ECO:0007669"/>
    <property type="project" value="UniProtKB-UniPathway"/>
</dbReference>
<dbReference type="Gene3D" id="3.20.20.70">
    <property type="entry name" value="Aldolase class I"/>
    <property type="match status" value="1"/>
</dbReference>
<dbReference type="UniPathway" id="UPA00109">
    <property type="reaction ID" value="UER00189"/>
</dbReference>
<dbReference type="STRING" id="634500.EbC_33100"/>
<keyword evidence="2" id="KW-0312">Gluconeogenesis</keyword>
<dbReference type="PANTHER" id="PTHR21139">
    <property type="entry name" value="TRIOSEPHOSPHATE ISOMERASE"/>
    <property type="match status" value="1"/>
</dbReference>
<dbReference type="GeneID" id="90513270"/>
<dbReference type="InterPro" id="IPR013785">
    <property type="entry name" value="Aldolase_TIM"/>
</dbReference>
<evidence type="ECO:0000256" key="2">
    <source>
        <dbReference type="RuleBase" id="RU363013"/>
    </source>
</evidence>
<dbReference type="AlphaFoldDB" id="D8MVI4"/>
<evidence type="ECO:0000256" key="1">
    <source>
        <dbReference type="ARBA" id="ARBA00023235"/>
    </source>
</evidence>
<dbReference type="HOGENOM" id="CLU_024251_2_3_6"/>
<keyword evidence="2" id="KW-0963">Cytoplasm</keyword>
<dbReference type="EMBL" id="FP236843">
    <property type="protein sequence ID" value="CAX60841.1"/>
    <property type="molecule type" value="Genomic_DNA"/>
</dbReference>
<dbReference type="UniPathway" id="UPA00138"/>
<gene>
    <name evidence="3" type="primary">tpiA</name>
    <name evidence="3" type="ordered locus">EbC_33100</name>
</gene>
<dbReference type="CDD" id="cd00311">
    <property type="entry name" value="TIM"/>
    <property type="match status" value="1"/>
</dbReference>
<evidence type="ECO:0000313" key="4">
    <source>
        <dbReference type="Proteomes" id="UP000008793"/>
    </source>
</evidence>
<dbReference type="RefSeq" id="WP_013203326.1">
    <property type="nucleotide sequence ID" value="NC_014306.1"/>
</dbReference>
<comment type="pathway">
    <text evidence="2">Carbohydrate degradation; glycolysis; D-glyceraldehyde 3-phosphate from glycerone phosphate: step 1/1.</text>
</comment>
<dbReference type="PANTHER" id="PTHR21139:SF2">
    <property type="entry name" value="TRIOSEPHOSPHATE ISOMERASE"/>
    <property type="match status" value="1"/>
</dbReference>
<sequence>MTQPRITLGVSLKMYFSYQQTLAWSQAVAAIARNHPAIISGEVALFVLPAFPALPPVLEAFAGSNVLVGAQDLCQEDNGAWTGEVSGAMLAEMGCGFAEIGHAERRRYFAEDDRLIAAKLAASLRNGLTPVLCLGEPEQGTSQEAIAVCRQQLDAYLLTARQQQLSGHIVLAYEPQWAIGAATSAPDDFIAEVCHGLRAFSGLGEFTFSVIYGGSAGPGLLRRLGHHVDGLFLGRFAHQPVALASIIDEAAELATSQEAAWQQA</sequence>
<reference evidence="3 4" key="1">
    <citation type="journal article" date="2010" name="BMC Genomics">
        <title>Genome comparison of the epiphytic bacteria Erwinia billingiae and E. tasmaniensis with the pear pathogen E. pyrifoliae.</title>
        <authorList>
            <person name="Kube M."/>
            <person name="Migdoll A.M."/>
            <person name="Gehring I."/>
            <person name="Heitmann K."/>
            <person name="Mayer Y."/>
            <person name="Kuhl H."/>
            <person name="Knaust F."/>
            <person name="Geider K."/>
            <person name="Reinhardt R."/>
        </authorList>
    </citation>
    <scope>NUCLEOTIDE SEQUENCE [LARGE SCALE GENOMIC DNA]</scope>
    <source>
        <strain evidence="3 4">Eb661</strain>
    </source>
</reference>
<comment type="pathway">
    <text evidence="2">Carbohydrate biosynthesis; gluconeogenesis.</text>
</comment>
<comment type="subunit">
    <text evidence="2">Homodimer.</text>
</comment>
<accession>D8MVI4</accession>
<dbReference type="InterPro" id="IPR035990">
    <property type="entry name" value="TIM_sf"/>
</dbReference>
<organism evidence="4">
    <name type="scientific">Erwinia billingiae (strain Eb661)</name>
    <dbReference type="NCBI Taxonomy" id="634500"/>
    <lineage>
        <taxon>Bacteria</taxon>
        <taxon>Pseudomonadati</taxon>
        <taxon>Pseudomonadota</taxon>
        <taxon>Gammaproteobacteria</taxon>
        <taxon>Enterobacterales</taxon>
        <taxon>Erwiniaceae</taxon>
        <taxon>Erwinia</taxon>
    </lineage>
</organism>
<protein>
    <recommendedName>
        <fullName evidence="2">Triosephosphate isomerase</fullName>
        <ecNumber evidence="2">5.3.1.1</ecNumber>
    </recommendedName>
</protein>
<dbReference type="GO" id="GO:0019563">
    <property type="term" value="P:glycerol catabolic process"/>
    <property type="evidence" value="ECO:0007669"/>
    <property type="project" value="TreeGrafter"/>
</dbReference>
<comment type="catalytic activity">
    <reaction evidence="2">
        <text>D-glyceraldehyde 3-phosphate = dihydroxyacetone phosphate</text>
        <dbReference type="Rhea" id="RHEA:18585"/>
        <dbReference type="ChEBI" id="CHEBI:57642"/>
        <dbReference type="ChEBI" id="CHEBI:59776"/>
        <dbReference type="EC" id="5.3.1.1"/>
    </reaction>
</comment>
<proteinExistence type="inferred from homology"/>
<dbReference type="eggNOG" id="COG0149">
    <property type="taxonomic scope" value="Bacteria"/>
</dbReference>
<dbReference type="Proteomes" id="UP000008793">
    <property type="component" value="Chromosome"/>
</dbReference>
<keyword evidence="1 2" id="KW-0413">Isomerase</keyword>
<name>D8MVI4_ERWBE</name>
<dbReference type="Pfam" id="PF00121">
    <property type="entry name" value="TIM"/>
    <property type="match status" value="1"/>
</dbReference>
<dbReference type="GO" id="GO:0046166">
    <property type="term" value="P:glyceraldehyde-3-phosphate biosynthetic process"/>
    <property type="evidence" value="ECO:0007669"/>
    <property type="project" value="TreeGrafter"/>
</dbReference>
<dbReference type="PROSITE" id="PS51440">
    <property type="entry name" value="TIM_2"/>
    <property type="match status" value="1"/>
</dbReference>
<dbReference type="GO" id="GO:0006094">
    <property type="term" value="P:gluconeogenesis"/>
    <property type="evidence" value="ECO:0007669"/>
    <property type="project" value="UniProtKB-UniPathway"/>
</dbReference>